<dbReference type="GO" id="GO:0000049">
    <property type="term" value="F:tRNA binding"/>
    <property type="evidence" value="ECO:0007669"/>
    <property type="project" value="InterPro"/>
</dbReference>
<dbReference type="InterPro" id="IPR033910">
    <property type="entry name" value="GluRS_core"/>
</dbReference>
<comment type="function">
    <text evidence="11">Catalyzes the attachment of glutamate to tRNA(Glu) in a two-step reaction: glutamate is first activated by ATP to form Glu-AMP and then transferred to the acceptor end of tRNA(Glu).</text>
</comment>
<feature type="domain" description="Aminoacyl-tRNA synthetase class I anticodon-binding" evidence="13">
    <location>
        <begin position="353"/>
        <end position="477"/>
    </location>
</feature>
<dbReference type="eggNOG" id="COG0008">
    <property type="taxonomic scope" value="Bacteria"/>
</dbReference>
<dbReference type="NCBIfam" id="TIGR00464">
    <property type="entry name" value="gltX_bact"/>
    <property type="match status" value="1"/>
</dbReference>
<dbReference type="InterPro" id="IPR001412">
    <property type="entry name" value="aa-tRNA-synth_I_CS"/>
</dbReference>
<comment type="catalytic activity">
    <reaction evidence="10 11">
        <text>tRNA(Glu) + L-glutamate + ATP = L-glutamyl-tRNA(Glu) + AMP + diphosphate</text>
        <dbReference type="Rhea" id="RHEA:23540"/>
        <dbReference type="Rhea" id="RHEA-COMP:9663"/>
        <dbReference type="Rhea" id="RHEA-COMP:9680"/>
        <dbReference type="ChEBI" id="CHEBI:29985"/>
        <dbReference type="ChEBI" id="CHEBI:30616"/>
        <dbReference type="ChEBI" id="CHEBI:33019"/>
        <dbReference type="ChEBI" id="CHEBI:78442"/>
        <dbReference type="ChEBI" id="CHEBI:78520"/>
        <dbReference type="ChEBI" id="CHEBI:456215"/>
        <dbReference type="EC" id="6.1.1.17"/>
    </reaction>
</comment>
<dbReference type="PANTHER" id="PTHR43311">
    <property type="entry name" value="GLUTAMATE--TRNA LIGASE"/>
    <property type="match status" value="1"/>
</dbReference>
<dbReference type="Pfam" id="PF00749">
    <property type="entry name" value="tRNA-synt_1c"/>
    <property type="match status" value="1"/>
</dbReference>
<dbReference type="GO" id="GO:0006424">
    <property type="term" value="P:glutamyl-tRNA aminoacylation"/>
    <property type="evidence" value="ECO:0007669"/>
    <property type="project" value="UniProtKB-UniRule"/>
</dbReference>
<dbReference type="InterPro" id="IPR020751">
    <property type="entry name" value="aa-tRNA-synth_I_codon-bd_sub2"/>
</dbReference>
<keyword evidence="8 11" id="KW-0648">Protein biosynthesis</keyword>
<accession>A0A0H3DLQ9</accession>
<dbReference type="InterPro" id="IPR014729">
    <property type="entry name" value="Rossmann-like_a/b/a_fold"/>
</dbReference>
<keyword evidence="4 11" id="KW-0963">Cytoplasm</keyword>
<dbReference type="Gene3D" id="1.10.10.350">
    <property type="match status" value="1"/>
</dbReference>
<evidence type="ECO:0000256" key="4">
    <source>
        <dbReference type="ARBA" id="ARBA00022490"/>
    </source>
</evidence>
<dbReference type="GeneID" id="66608634"/>
<dbReference type="InterPro" id="IPR000924">
    <property type="entry name" value="Glu/Gln-tRNA-synth"/>
</dbReference>
<dbReference type="AlphaFoldDB" id="A0A0H3DLQ9"/>
<dbReference type="PRINTS" id="PR00987">
    <property type="entry name" value="TRNASYNTHGLU"/>
</dbReference>
<name>A0A0H3DLQ9_MYCPB</name>
<dbReference type="PaxDb" id="722438-MPNE_0790"/>
<feature type="binding site" evidence="11">
    <location>
        <position position="255"/>
    </location>
    <ligand>
        <name>ATP</name>
        <dbReference type="ChEBI" id="CHEBI:30616"/>
    </ligand>
</feature>
<proteinExistence type="inferred from homology"/>
<dbReference type="GO" id="GO:0005524">
    <property type="term" value="F:ATP binding"/>
    <property type="evidence" value="ECO:0007669"/>
    <property type="project" value="UniProtKB-UniRule"/>
</dbReference>
<comment type="similarity">
    <text evidence="2 11">Belongs to the class-I aminoacyl-tRNA synthetase family. Glutamate--tRNA ligase type 1 subfamily.</text>
</comment>
<evidence type="ECO:0000256" key="9">
    <source>
        <dbReference type="ARBA" id="ARBA00023146"/>
    </source>
</evidence>
<evidence type="ECO:0000256" key="5">
    <source>
        <dbReference type="ARBA" id="ARBA00022598"/>
    </source>
</evidence>
<feature type="short sequence motif" description="'HIGH' region" evidence="11">
    <location>
        <begin position="10"/>
        <end position="20"/>
    </location>
</feature>
<keyword evidence="9 11" id="KW-0030">Aminoacyl-tRNA synthetase</keyword>
<feature type="short sequence motif" description="'KMSKS' region" evidence="11">
    <location>
        <begin position="252"/>
        <end position="256"/>
    </location>
</feature>
<protein>
    <recommendedName>
        <fullName evidence="11">Glutamate--tRNA ligase</fullName>
        <ecNumber evidence="11">6.1.1.17</ecNumber>
    </recommendedName>
    <alternativeName>
        <fullName evidence="11">Glutamyl-tRNA synthetase</fullName>
        <shortName evidence="11">GluRS</shortName>
    </alternativeName>
</protein>
<dbReference type="InterPro" id="IPR049940">
    <property type="entry name" value="GluQ/Sye"/>
</dbReference>
<dbReference type="CDD" id="cd00808">
    <property type="entry name" value="GluRS_core"/>
    <property type="match status" value="1"/>
</dbReference>
<dbReference type="EMBL" id="CP002077">
    <property type="protein sequence ID" value="ADK86705.1"/>
    <property type="molecule type" value="Genomic_DNA"/>
</dbReference>
<dbReference type="PATRIC" id="fig|722438.3.peg.770"/>
<dbReference type="InterPro" id="IPR008925">
    <property type="entry name" value="aa_tRNA-synth_I_cd-bd_sf"/>
</dbReference>
<evidence type="ECO:0000259" key="13">
    <source>
        <dbReference type="Pfam" id="PF19269"/>
    </source>
</evidence>
<dbReference type="GO" id="GO:0005829">
    <property type="term" value="C:cytosol"/>
    <property type="evidence" value="ECO:0007669"/>
    <property type="project" value="TreeGrafter"/>
</dbReference>
<dbReference type="GO" id="GO:0004818">
    <property type="term" value="F:glutamate-tRNA ligase activity"/>
    <property type="evidence" value="ECO:0007669"/>
    <property type="project" value="UniProtKB-UniRule"/>
</dbReference>
<gene>
    <name evidence="11 14" type="primary">gltX</name>
    <name evidence="14" type="ordered locus">MPNE_0790</name>
</gene>
<dbReference type="HAMAP" id="MF_00022">
    <property type="entry name" value="Glu_tRNA_synth_type1"/>
    <property type="match status" value="1"/>
</dbReference>
<feature type="domain" description="Glutamyl/glutaminyl-tRNA synthetase class Ib catalytic" evidence="12">
    <location>
        <begin position="3"/>
        <end position="323"/>
    </location>
</feature>
<evidence type="ECO:0000256" key="1">
    <source>
        <dbReference type="ARBA" id="ARBA00004496"/>
    </source>
</evidence>
<dbReference type="SUPFAM" id="SSF48163">
    <property type="entry name" value="An anticodon-binding domain of class I aminoacyl-tRNA synthetases"/>
    <property type="match status" value="1"/>
</dbReference>
<evidence type="ECO:0000256" key="11">
    <source>
        <dbReference type="HAMAP-Rule" id="MF_00022"/>
    </source>
</evidence>
<dbReference type="HOGENOM" id="CLU_015768_6_1_14"/>
<evidence type="ECO:0000256" key="8">
    <source>
        <dbReference type="ARBA" id="ARBA00022917"/>
    </source>
</evidence>
<evidence type="ECO:0000256" key="3">
    <source>
        <dbReference type="ARBA" id="ARBA00011245"/>
    </source>
</evidence>
<keyword evidence="5 11" id="KW-0436">Ligase</keyword>
<dbReference type="EC" id="6.1.1.17" evidence="11"/>
<evidence type="ECO:0000259" key="12">
    <source>
        <dbReference type="Pfam" id="PF00749"/>
    </source>
</evidence>
<evidence type="ECO:0000256" key="2">
    <source>
        <dbReference type="ARBA" id="ARBA00007894"/>
    </source>
</evidence>
<dbReference type="InterPro" id="IPR004527">
    <property type="entry name" value="Glu-tRNA-ligase_bac/mito"/>
</dbReference>
<dbReference type="Gene3D" id="3.40.50.620">
    <property type="entry name" value="HUPs"/>
    <property type="match status" value="1"/>
</dbReference>
<evidence type="ECO:0000256" key="6">
    <source>
        <dbReference type="ARBA" id="ARBA00022741"/>
    </source>
</evidence>
<comment type="subunit">
    <text evidence="3 11">Monomer.</text>
</comment>
<dbReference type="InterPro" id="IPR045462">
    <property type="entry name" value="aa-tRNA-synth_I_cd-bd"/>
</dbReference>
<dbReference type="FunFam" id="3.40.50.620:FF:000007">
    <property type="entry name" value="Glutamate--tRNA ligase"/>
    <property type="match status" value="1"/>
</dbReference>
<dbReference type="GO" id="GO:0008270">
    <property type="term" value="F:zinc ion binding"/>
    <property type="evidence" value="ECO:0007669"/>
    <property type="project" value="InterPro"/>
</dbReference>
<dbReference type="PANTHER" id="PTHR43311:SF2">
    <property type="entry name" value="GLUTAMATE--TRNA LIGASE, MITOCHONDRIAL-RELATED"/>
    <property type="match status" value="1"/>
</dbReference>
<keyword evidence="7 11" id="KW-0067">ATP-binding</keyword>
<keyword evidence="6 11" id="KW-0547">Nucleotide-binding</keyword>
<dbReference type="SUPFAM" id="SSF52374">
    <property type="entry name" value="Nucleotidylyl transferase"/>
    <property type="match status" value="1"/>
</dbReference>
<evidence type="ECO:0000313" key="14">
    <source>
        <dbReference type="EMBL" id="ADK86705.1"/>
    </source>
</evidence>
<dbReference type="Pfam" id="PF19269">
    <property type="entry name" value="Anticodon_2"/>
    <property type="match status" value="1"/>
</dbReference>
<dbReference type="KEGG" id="mpj:MPNE_0790"/>
<evidence type="ECO:0000256" key="7">
    <source>
        <dbReference type="ARBA" id="ARBA00022840"/>
    </source>
</evidence>
<reference evidence="14 15" key="1">
    <citation type="journal article" date="2010" name="Appl. Environ. Microbiol.">
        <title>Targeted chromosomal knockouts in Mycoplasma pneumoniae.</title>
        <authorList>
            <person name="Krishnakumar R."/>
            <person name="Assad-Garcia N."/>
            <person name="Benders G.A."/>
            <person name="Phan Q."/>
            <person name="Montague M.G."/>
            <person name="Glass J.I."/>
        </authorList>
    </citation>
    <scope>NUCLEOTIDE SEQUENCE [LARGE SCALE GENOMIC DNA]</scope>
    <source>
        <strain evidence="15">ATCC 15531 / DSM 22911 / NBRC 14401 / NCTC 10119 / FH</strain>
    </source>
</reference>
<organism evidence="14 15">
    <name type="scientific">Mycoplasmoides pneumoniae (strain ATCC 15531 / DSM 23978 / CIP 103766 / NBRC 14401 / NCTC 10119 / FH)</name>
    <name type="common">Mycoplasma pneumoniae</name>
    <dbReference type="NCBI Taxonomy" id="722438"/>
    <lineage>
        <taxon>Bacteria</taxon>
        <taxon>Bacillati</taxon>
        <taxon>Mycoplasmatota</taxon>
        <taxon>Mycoplasmoidales</taxon>
        <taxon>Mycoplasmoidaceae</taxon>
        <taxon>Mycoplasmoides</taxon>
    </lineage>
</organism>
<dbReference type="RefSeq" id="WP_014575057.1">
    <property type="nucleotide sequence ID" value="NZ_CP010546.1"/>
</dbReference>
<evidence type="ECO:0000256" key="10">
    <source>
        <dbReference type="ARBA" id="ARBA00048351"/>
    </source>
</evidence>
<dbReference type="PROSITE" id="PS00178">
    <property type="entry name" value="AA_TRNA_LIGASE_I"/>
    <property type="match status" value="1"/>
</dbReference>
<sequence length="484" mass="55604">MEKIRTRYAPSPTGYLHVGGARTAIFNFLLAKHFNGEFIIRIEDTDTERNVEGGIESQLENLRWLGIIPDESIYNPGNYGPYIQSQKLATYKKLAYELVGKGLAYRCFCTKEKLEHERQLALEHHQTPKYLGTCRNLHSKHIQTNLDNQVPFTIRLKINQDAEFAWNDQVRGKITIPGNSLTDIVLLKANGIATYNFAVVIDDHDMEITDVLRGAEHISNTAYQLAINQALGYQKIPRFGHLSVIVDKSGKKLSKRDTKTIQFIEQFKQEGYLPEAVVNFLALLGWNSDFNREFFTINQLIESFTVNRVVGAPAFFDIKKLQWINAHYIKELSDNAYFNFIDNYLTIDFDYLKDKRKEVSLLFKNQLAFGIEINQLIKETFAPKLGVQHLSVKHRELFKELQPALQQLSEQLQALPDWTKDNVKSTLTQIGEQFNLKGKKLFMPLRLIFTNKEHGPDLAGIMVLHGKTQVLALLQEFIHATNLF</sequence>
<dbReference type="STRING" id="722438.F539_03800"/>
<evidence type="ECO:0000313" key="15">
    <source>
        <dbReference type="Proteomes" id="UP000007756"/>
    </source>
</evidence>
<comment type="caution">
    <text evidence="11">Lacks conserved residue(s) required for the propagation of feature annotation.</text>
</comment>
<dbReference type="InterPro" id="IPR020058">
    <property type="entry name" value="Glu/Gln-tRNA-synth_Ib_cat-dom"/>
</dbReference>
<comment type="subcellular location">
    <subcellularLocation>
        <location evidence="1 11">Cytoplasm</location>
    </subcellularLocation>
</comment>
<dbReference type="Proteomes" id="UP000007756">
    <property type="component" value="Chromosome"/>
</dbReference>